<dbReference type="Pfam" id="PF01233">
    <property type="entry name" value="NMT"/>
    <property type="match status" value="1"/>
</dbReference>
<evidence type="ECO:0000259" key="11">
    <source>
        <dbReference type="Pfam" id="PF02799"/>
    </source>
</evidence>
<dbReference type="KEGG" id="hir:HETIRDRAFT_154253"/>
<dbReference type="EC" id="2.3.1.97" evidence="3 7"/>
<feature type="compositionally biased region" description="Basic and acidic residues" evidence="9">
    <location>
        <begin position="7"/>
        <end position="21"/>
    </location>
</feature>
<keyword evidence="13" id="KW-1185">Reference proteome</keyword>
<dbReference type="PROSITE" id="PS00976">
    <property type="entry name" value="NMT_2"/>
    <property type="match status" value="1"/>
</dbReference>
<dbReference type="FunFam" id="3.40.630.170:FF:000003">
    <property type="entry name" value="Glycylpeptide N-tetradecanoyltransferase"/>
    <property type="match status" value="1"/>
</dbReference>
<dbReference type="InterPro" id="IPR016181">
    <property type="entry name" value="Acyl_CoA_acyltransferase"/>
</dbReference>
<evidence type="ECO:0000256" key="8">
    <source>
        <dbReference type="RuleBase" id="RU004178"/>
    </source>
</evidence>
<comment type="similarity">
    <text evidence="1 8">Belongs to the NMT family.</text>
</comment>
<feature type="domain" description="Glycylpeptide N-tetradecanoyltransferase N-terminal" evidence="10">
    <location>
        <begin position="156"/>
        <end position="314"/>
    </location>
</feature>
<gene>
    <name evidence="12" type="ORF">HETIRDRAFT_154253</name>
</gene>
<organism evidence="12 13">
    <name type="scientific">Heterobasidion irregulare (strain TC 32-1)</name>
    <dbReference type="NCBI Taxonomy" id="747525"/>
    <lineage>
        <taxon>Eukaryota</taxon>
        <taxon>Fungi</taxon>
        <taxon>Dikarya</taxon>
        <taxon>Basidiomycota</taxon>
        <taxon>Agaricomycotina</taxon>
        <taxon>Agaricomycetes</taxon>
        <taxon>Russulales</taxon>
        <taxon>Bondarzewiaceae</taxon>
        <taxon>Heterobasidion</taxon>
        <taxon>Heterobasidion annosum species complex</taxon>
    </lineage>
</organism>
<dbReference type="FunCoup" id="W4KLY7">
    <property type="interactions" value="681"/>
</dbReference>
<dbReference type="Gene3D" id="3.40.630.30">
    <property type="match status" value="2"/>
</dbReference>
<dbReference type="SUPFAM" id="SSF55729">
    <property type="entry name" value="Acyl-CoA N-acyltransferases (Nat)"/>
    <property type="match status" value="2"/>
</dbReference>
<dbReference type="HOGENOM" id="CLU_022882_2_0_1"/>
<dbReference type="GO" id="GO:0005737">
    <property type="term" value="C:cytoplasm"/>
    <property type="evidence" value="ECO:0007669"/>
    <property type="project" value="TreeGrafter"/>
</dbReference>
<comment type="catalytic activity">
    <reaction evidence="7">
        <text>N-terminal glycyl-[protein] + tetradecanoyl-CoA = N-tetradecanoylglycyl-[protein] + CoA + H(+)</text>
        <dbReference type="Rhea" id="RHEA:15521"/>
        <dbReference type="Rhea" id="RHEA-COMP:12666"/>
        <dbReference type="Rhea" id="RHEA-COMP:12667"/>
        <dbReference type="ChEBI" id="CHEBI:15378"/>
        <dbReference type="ChEBI" id="CHEBI:57287"/>
        <dbReference type="ChEBI" id="CHEBI:57385"/>
        <dbReference type="ChEBI" id="CHEBI:64723"/>
        <dbReference type="ChEBI" id="CHEBI:133050"/>
        <dbReference type="EC" id="2.3.1.97"/>
    </reaction>
</comment>
<comment type="subunit">
    <text evidence="2">Monomer.</text>
</comment>
<evidence type="ECO:0000313" key="13">
    <source>
        <dbReference type="Proteomes" id="UP000030671"/>
    </source>
</evidence>
<dbReference type="STRING" id="747525.W4KLY7"/>
<dbReference type="AlphaFoldDB" id="W4KLY7"/>
<dbReference type="GeneID" id="20667482"/>
<keyword evidence="5 7" id="KW-0808">Transferase</keyword>
<dbReference type="InterPro" id="IPR000903">
    <property type="entry name" value="NMT"/>
</dbReference>
<dbReference type="PIRSF" id="PIRSF015892">
    <property type="entry name" value="N-myristl_transf"/>
    <property type="match status" value="1"/>
</dbReference>
<comment type="function">
    <text evidence="7">Adds a myristoyl group to the N-terminal glycine residue of certain cellular proteins.</text>
</comment>
<dbReference type="eggNOG" id="KOG2779">
    <property type="taxonomic scope" value="Eukaryota"/>
</dbReference>
<evidence type="ECO:0000256" key="3">
    <source>
        <dbReference type="ARBA" id="ARBA00012923"/>
    </source>
</evidence>
<evidence type="ECO:0000313" key="12">
    <source>
        <dbReference type="EMBL" id="ETW86076.1"/>
    </source>
</evidence>
<reference evidence="12 13" key="1">
    <citation type="journal article" date="2012" name="New Phytol.">
        <title>Insight into trade-off between wood decay and parasitism from the genome of a fungal forest pathogen.</title>
        <authorList>
            <person name="Olson A."/>
            <person name="Aerts A."/>
            <person name="Asiegbu F."/>
            <person name="Belbahri L."/>
            <person name="Bouzid O."/>
            <person name="Broberg A."/>
            <person name="Canback B."/>
            <person name="Coutinho P.M."/>
            <person name="Cullen D."/>
            <person name="Dalman K."/>
            <person name="Deflorio G."/>
            <person name="van Diepen L.T."/>
            <person name="Dunand C."/>
            <person name="Duplessis S."/>
            <person name="Durling M."/>
            <person name="Gonthier P."/>
            <person name="Grimwood J."/>
            <person name="Fossdal C.G."/>
            <person name="Hansson D."/>
            <person name="Henrissat B."/>
            <person name="Hietala A."/>
            <person name="Himmelstrand K."/>
            <person name="Hoffmeister D."/>
            <person name="Hogberg N."/>
            <person name="James T.Y."/>
            <person name="Karlsson M."/>
            <person name="Kohler A."/>
            <person name="Kues U."/>
            <person name="Lee Y.H."/>
            <person name="Lin Y.C."/>
            <person name="Lind M."/>
            <person name="Lindquist E."/>
            <person name="Lombard V."/>
            <person name="Lucas S."/>
            <person name="Lunden K."/>
            <person name="Morin E."/>
            <person name="Murat C."/>
            <person name="Park J."/>
            <person name="Raffaello T."/>
            <person name="Rouze P."/>
            <person name="Salamov A."/>
            <person name="Schmutz J."/>
            <person name="Solheim H."/>
            <person name="Stahlberg J."/>
            <person name="Velez H."/>
            <person name="de Vries R.P."/>
            <person name="Wiebenga A."/>
            <person name="Woodward S."/>
            <person name="Yakovlev I."/>
            <person name="Garbelotto M."/>
            <person name="Martin F."/>
            <person name="Grigoriev I.V."/>
            <person name="Stenlid J."/>
        </authorList>
    </citation>
    <scope>NUCLEOTIDE SEQUENCE [LARGE SCALE GENOMIC DNA]</scope>
    <source>
        <strain evidence="12 13">TC 32-1</strain>
    </source>
</reference>
<feature type="region of interest" description="Disordered" evidence="9">
    <location>
        <begin position="140"/>
        <end position="167"/>
    </location>
</feature>
<protein>
    <recommendedName>
        <fullName evidence="4 7">Glycylpeptide N-tetradecanoyltransferase</fullName>
        <ecNumber evidence="3 7">2.3.1.97</ecNumber>
    </recommendedName>
</protein>
<dbReference type="PANTHER" id="PTHR11377">
    <property type="entry name" value="N-MYRISTOYL TRANSFERASE"/>
    <property type="match status" value="1"/>
</dbReference>
<evidence type="ECO:0000256" key="4">
    <source>
        <dbReference type="ARBA" id="ARBA00022240"/>
    </source>
</evidence>
<dbReference type="InterPro" id="IPR022677">
    <property type="entry name" value="NMT_C"/>
</dbReference>
<dbReference type="InterPro" id="IPR022678">
    <property type="entry name" value="NMT_CS"/>
</dbReference>
<keyword evidence="6 7" id="KW-0012">Acyltransferase</keyword>
<sequence length="556" mass="62694">MSSGKAKAADAVDHNSELTHEDDPDIDGSASGSEPELDDPSDSILPVASSSATSKKKKKKKSKAARALAALKGDTVPQQIVDTVLKKVKEEHGEDTPGADAETVRQLLEQLKIKDVIQGKSGLGGLNKKDAGDHKFWATQPVPHYDEAPPEDDGFIEPSRPREEVRQDSYPLPKDFEWSVIDIEDTTQIREVYELLSANYVEDDVAAFRFQYTAEFLEWALKPPGYHKEWHIGVRVSSNKKLVAFISGVPITLRVRGNVFQASEINYLCVHKKLRSKRLAPVLIKEVTRQCHLKGIFQAIYTAGIVLPTPVSTCRYFHRSLNVPKLVDVKFTYVPRSMTLARMIRQFKLPSSPHLSRSGLREMEERDVVKVADLFTKYMKRFDMVPEMTHDEVRHQFLSGRGKGEKDPATRRREGQVIWTYVVENPETHKITDFFSFYTLPSTIMNHQKHHLLEAAYLFYYATDVAFQEDADANGLLKRRLRDLIGDAIIVADQAKFDVFNALTLMDSAYYLQDLKFGSGDGLLNFYLYNWRTKPLAGVTGTADKEAGRGVGVVML</sequence>
<evidence type="ECO:0000256" key="9">
    <source>
        <dbReference type="SAM" id="MobiDB-lite"/>
    </source>
</evidence>
<dbReference type="InterPro" id="IPR022676">
    <property type="entry name" value="NMT_N"/>
</dbReference>
<dbReference type="FunFam" id="3.40.630.30:FF:000042">
    <property type="entry name" value="Glycylpeptide N-tetradecanoyltransferase"/>
    <property type="match status" value="1"/>
</dbReference>
<dbReference type="Pfam" id="PF02799">
    <property type="entry name" value="NMT_C"/>
    <property type="match status" value="1"/>
</dbReference>
<evidence type="ECO:0000256" key="7">
    <source>
        <dbReference type="RuleBase" id="RU000586"/>
    </source>
</evidence>
<dbReference type="RefSeq" id="XP_009542856.1">
    <property type="nucleotide sequence ID" value="XM_009544561.1"/>
</dbReference>
<evidence type="ECO:0000256" key="2">
    <source>
        <dbReference type="ARBA" id="ARBA00011245"/>
    </source>
</evidence>
<feature type="region of interest" description="Disordered" evidence="9">
    <location>
        <begin position="1"/>
        <end position="75"/>
    </location>
</feature>
<dbReference type="Proteomes" id="UP000030671">
    <property type="component" value="Unassembled WGS sequence"/>
</dbReference>
<evidence type="ECO:0000256" key="1">
    <source>
        <dbReference type="ARBA" id="ARBA00009469"/>
    </source>
</evidence>
<accession>W4KLY7</accession>
<dbReference type="InParanoid" id="W4KLY7"/>
<feature type="domain" description="Glycylpeptide N-tetradecanoyltransferase C-terminal" evidence="11">
    <location>
        <begin position="328"/>
        <end position="554"/>
    </location>
</feature>
<proteinExistence type="inferred from homology"/>
<dbReference type="EMBL" id="KI925455">
    <property type="protein sequence ID" value="ETW86076.1"/>
    <property type="molecule type" value="Genomic_DNA"/>
</dbReference>
<name>W4KLY7_HETIT</name>
<evidence type="ECO:0000256" key="5">
    <source>
        <dbReference type="ARBA" id="ARBA00022679"/>
    </source>
</evidence>
<feature type="compositionally biased region" description="Basic residues" evidence="9">
    <location>
        <begin position="54"/>
        <end position="64"/>
    </location>
</feature>
<dbReference type="OrthoDB" id="60315at2759"/>
<dbReference type="PANTHER" id="PTHR11377:SF5">
    <property type="entry name" value="GLYCYLPEPTIDE N-TETRADECANOYLTRANSFERASE"/>
    <property type="match status" value="1"/>
</dbReference>
<evidence type="ECO:0000256" key="6">
    <source>
        <dbReference type="ARBA" id="ARBA00023315"/>
    </source>
</evidence>
<evidence type="ECO:0000259" key="10">
    <source>
        <dbReference type="Pfam" id="PF01233"/>
    </source>
</evidence>
<dbReference type="GO" id="GO:0004379">
    <property type="term" value="F:glycylpeptide N-tetradecanoyltransferase activity"/>
    <property type="evidence" value="ECO:0007669"/>
    <property type="project" value="UniProtKB-EC"/>
</dbReference>